<accession>A0A169RYR6</accession>
<dbReference type="KEGG" id="csur:N24_1930"/>
<proteinExistence type="predicted"/>
<keyword evidence="2" id="KW-1185">Reference proteome</keyword>
<dbReference type="EMBL" id="AP017369">
    <property type="protein sequence ID" value="BAU96192.1"/>
    <property type="molecule type" value="Genomic_DNA"/>
</dbReference>
<dbReference type="RefSeq" id="WP_096456508.1">
    <property type="nucleotide sequence ID" value="NZ_AP017369.1"/>
</dbReference>
<reference evidence="1 2" key="1">
    <citation type="submission" date="2016-02" db="EMBL/GenBank/DDBJ databases">
        <title>Corynebacterium glutamicum N24 whole genome sequencing project.</title>
        <authorList>
            <person name="Matsutani M."/>
            <person name="Nangtapong N."/>
            <person name="Yakushi T."/>
            <person name="Matsushita K."/>
        </authorList>
    </citation>
    <scope>NUCLEOTIDE SEQUENCE [LARGE SCALE GENOMIC DNA]</scope>
    <source>
        <strain evidence="1 2">N24</strain>
    </source>
</reference>
<dbReference type="AlphaFoldDB" id="A0A169RYR6"/>
<evidence type="ECO:0000313" key="1">
    <source>
        <dbReference type="EMBL" id="BAU96192.1"/>
    </source>
</evidence>
<protein>
    <submittedName>
        <fullName evidence="1">Uncharacterized protein</fullName>
    </submittedName>
</protein>
<gene>
    <name evidence="1" type="ORF">N24_1930</name>
</gene>
<sequence length="121" mass="13441">MTSPTTLKPWSIRGPIDGEYTMLEAYPFQYVANTRPAIMLYALDENGVPEQYADLTINLADVELKQLNHVIINPDLHADVTELCISAGLLRPGVLGQHQVGSTTAKVYRLTERAAGWLQLF</sequence>
<evidence type="ECO:0000313" key="2">
    <source>
        <dbReference type="Proteomes" id="UP000218244"/>
    </source>
</evidence>
<dbReference type="Proteomes" id="UP000218244">
    <property type="component" value="Chromosome"/>
</dbReference>
<name>A0A169RYR6_9CORY</name>
<organism evidence="1 2">
    <name type="scientific">Corynebacterium suranareeae</name>
    <dbReference type="NCBI Taxonomy" id="2506452"/>
    <lineage>
        <taxon>Bacteria</taxon>
        <taxon>Bacillati</taxon>
        <taxon>Actinomycetota</taxon>
        <taxon>Actinomycetes</taxon>
        <taxon>Mycobacteriales</taxon>
        <taxon>Corynebacteriaceae</taxon>
        <taxon>Corynebacterium</taxon>
    </lineage>
</organism>